<accession>B4LER4</accession>
<dbReference type="EMBL" id="CH940647">
    <property type="protein sequence ID" value="EDW70171.1"/>
    <property type="molecule type" value="Genomic_DNA"/>
</dbReference>
<dbReference type="InParanoid" id="B4LER4"/>
<dbReference type="InterPro" id="IPR031883">
    <property type="entry name" value="DUF4763"/>
</dbReference>
<feature type="coiled-coil region" evidence="1">
    <location>
        <begin position="29"/>
        <end position="60"/>
    </location>
</feature>
<protein>
    <submittedName>
        <fullName evidence="2">Uncharacterized protein</fullName>
    </submittedName>
</protein>
<dbReference type="AlphaFoldDB" id="B4LER4"/>
<organism evidence="2 3">
    <name type="scientific">Drosophila virilis</name>
    <name type="common">Fruit fly</name>
    <dbReference type="NCBI Taxonomy" id="7244"/>
    <lineage>
        <taxon>Eukaryota</taxon>
        <taxon>Metazoa</taxon>
        <taxon>Ecdysozoa</taxon>
        <taxon>Arthropoda</taxon>
        <taxon>Hexapoda</taxon>
        <taxon>Insecta</taxon>
        <taxon>Pterygota</taxon>
        <taxon>Neoptera</taxon>
        <taxon>Endopterygota</taxon>
        <taxon>Diptera</taxon>
        <taxon>Brachycera</taxon>
        <taxon>Muscomorpha</taxon>
        <taxon>Ephydroidea</taxon>
        <taxon>Drosophilidae</taxon>
        <taxon>Drosophila</taxon>
    </lineage>
</organism>
<evidence type="ECO:0000256" key="1">
    <source>
        <dbReference type="SAM" id="Coils"/>
    </source>
</evidence>
<sequence>MDCRAAGLPGTPSTTMSTFETFTEELNIEEQSQLNLDEIYDQLEQMKQRALQLRKILVREQPAAAEYAKCLKDIELNGSQNVALHQVQLQTAKIVGQVLNLSLRLKSEGKHLKNLDCDLQHQKKQTQALEIKIEKLHKWPSQQQHRAGLCLDRYSDLSIRCCSVDDYRRFMEDLYTHYEYRYKIIMPLKCYKADRVHVAKRLKKARQMLSDSSQVLLQHSNELGQILHNYIEIDSMKRLPRTTCYSQFGSMLLVYNDANDAELK</sequence>
<evidence type="ECO:0000313" key="2">
    <source>
        <dbReference type="EMBL" id="EDW70171.1"/>
    </source>
</evidence>
<dbReference type="Proteomes" id="UP000008792">
    <property type="component" value="Unassembled WGS sequence"/>
</dbReference>
<dbReference type="PhylomeDB" id="B4LER4"/>
<dbReference type="eggNOG" id="ENOG502T92C">
    <property type="taxonomic scope" value="Eukaryota"/>
</dbReference>
<dbReference type="OMA" id="RTTCYSQ"/>
<gene>
    <name evidence="2" type="primary">Dvir\GJ13656</name>
    <name evidence="2" type="ORF">Dvir_GJ13656</name>
</gene>
<keyword evidence="3" id="KW-1185">Reference proteome</keyword>
<evidence type="ECO:0000313" key="3">
    <source>
        <dbReference type="Proteomes" id="UP000008792"/>
    </source>
</evidence>
<dbReference type="HOGENOM" id="CLU_928363_0_0_1"/>
<keyword evidence="1" id="KW-0175">Coiled coil</keyword>
<dbReference type="OrthoDB" id="7863038at2759"/>
<reference evidence="2 3" key="1">
    <citation type="journal article" date="2007" name="Nature">
        <title>Evolution of genes and genomes on the Drosophila phylogeny.</title>
        <authorList>
            <consortium name="Drosophila 12 Genomes Consortium"/>
            <person name="Clark A.G."/>
            <person name="Eisen M.B."/>
            <person name="Smith D.R."/>
            <person name="Bergman C.M."/>
            <person name="Oliver B."/>
            <person name="Markow T.A."/>
            <person name="Kaufman T.C."/>
            <person name="Kellis M."/>
            <person name="Gelbart W."/>
            <person name="Iyer V.N."/>
            <person name="Pollard D.A."/>
            <person name="Sackton T.B."/>
            <person name="Larracuente A.M."/>
            <person name="Singh N.D."/>
            <person name="Abad J.P."/>
            <person name="Abt D.N."/>
            <person name="Adryan B."/>
            <person name="Aguade M."/>
            <person name="Akashi H."/>
            <person name="Anderson W.W."/>
            <person name="Aquadro C.F."/>
            <person name="Ardell D.H."/>
            <person name="Arguello R."/>
            <person name="Artieri C.G."/>
            <person name="Barbash D.A."/>
            <person name="Barker D."/>
            <person name="Barsanti P."/>
            <person name="Batterham P."/>
            <person name="Batzoglou S."/>
            <person name="Begun D."/>
            <person name="Bhutkar A."/>
            <person name="Blanco E."/>
            <person name="Bosak S.A."/>
            <person name="Bradley R.K."/>
            <person name="Brand A.D."/>
            <person name="Brent M.R."/>
            <person name="Brooks A.N."/>
            <person name="Brown R.H."/>
            <person name="Butlin R.K."/>
            <person name="Caggese C."/>
            <person name="Calvi B.R."/>
            <person name="Bernardo de Carvalho A."/>
            <person name="Caspi A."/>
            <person name="Castrezana S."/>
            <person name="Celniker S.E."/>
            <person name="Chang J.L."/>
            <person name="Chapple C."/>
            <person name="Chatterji S."/>
            <person name="Chinwalla A."/>
            <person name="Civetta A."/>
            <person name="Clifton S.W."/>
            <person name="Comeron J.M."/>
            <person name="Costello J.C."/>
            <person name="Coyne J.A."/>
            <person name="Daub J."/>
            <person name="David R.G."/>
            <person name="Delcher A.L."/>
            <person name="Delehaunty K."/>
            <person name="Do C.B."/>
            <person name="Ebling H."/>
            <person name="Edwards K."/>
            <person name="Eickbush T."/>
            <person name="Evans J.D."/>
            <person name="Filipski A."/>
            <person name="Findeiss S."/>
            <person name="Freyhult E."/>
            <person name="Fulton L."/>
            <person name="Fulton R."/>
            <person name="Garcia A.C."/>
            <person name="Gardiner A."/>
            <person name="Garfield D.A."/>
            <person name="Garvin B.E."/>
            <person name="Gibson G."/>
            <person name="Gilbert D."/>
            <person name="Gnerre S."/>
            <person name="Godfrey J."/>
            <person name="Good R."/>
            <person name="Gotea V."/>
            <person name="Gravely B."/>
            <person name="Greenberg A.J."/>
            <person name="Griffiths-Jones S."/>
            <person name="Gross S."/>
            <person name="Guigo R."/>
            <person name="Gustafson E.A."/>
            <person name="Haerty W."/>
            <person name="Hahn M.W."/>
            <person name="Halligan D.L."/>
            <person name="Halpern A.L."/>
            <person name="Halter G.M."/>
            <person name="Han M.V."/>
            <person name="Heger A."/>
            <person name="Hillier L."/>
            <person name="Hinrichs A.S."/>
            <person name="Holmes I."/>
            <person name="Hoskins R.A."/>
            <person name="Hubisz M.J."/>
            <person name="Hultmark D."/>
            <person name="Huntley M.A."/>
            <person name="Jaffe D.B."/>
            <person name="Jagadeeshan S."/>
            <person name="Jeck W.R."/>
            <person name="Johnson J."/>
            <person name="Jones C.D."/>
            <person name="Jordan W.C."/>
            <person name="Karpen G.H."/>
            <person name="Kataoka E."/>
            <person name="Keightley P.D."/>
            <person name="Kheradpour P."/>
            <person name="Kirkness E.F."/>
            <person name="Koerich L.B."/>
            <person name="Kristiansen K."/>
            <person name="Kudrna D."/>
            <person name="Kulathinal R.J."/>
            <person name="Kumar S."/>
            <person name="Kwok R."/>
            <person name="Lander E."/>
            <person name="Langley C.H."/>
            <person name="Lapoint R."/>
            <person name="Lazzaro B.P."/>
            <person name="Lee S.J."/>
            <person name="Levesque L."/>
            <person name="Li R."/>
            <person name="Lin C.F."/>
            <person name="Lin M.F."/>
            <person name="Lindblad-Toh K."/>
            <person name="Llopart A."/>
            <person name="Long M."/>
            <person name="Low L."/>
            <person name="Lozovsky E."/>
            <person name="Lu J."/>
            <person name="Luo M."/>
            <person name="Machado C.A."/>
            <person name="Makalowski W."/>
            <person name="Marzo M."/>
            <person name="Matsuda M."/>
            <person name="Matzkin L."/>
            <person name="McAllister B."/>
            <person name="McBride C.S."/>
            <person name="McKernan B."/>
            <person name="McKernan K."/>
            <person name="Mendez-Lago M."/>
            <person name="Minx P."/>
            <person name="Mollenhauer M.U."/>
            <person name="Montooth K."/>
            <person name="Mount S.M."/>
            <person name="Mu X."/>
            <person name="Myers E."/>
            <person name="Negre B."/>
            <person name="Newfeld S."/>
            <person name="Nielsen R."/>
            <person name="Noor M.A."/>
            <person name="O'Grady P."/>
            <person name="Pachter L."/>
            <person name="Papaceit M."/>
            <person name="Parisi M.J."/>
            <person name="Parisi M."/>
            <person name="Parts L."/>
            <person name="Pedersen J.S."/>
            <person name="Pesole G."/>
            <person name="Phillippy A.M."/>
            <person name="Ponting C.P."/>
            <person name="Pop M."/>
            <person name="Porcelli D."/>
            <person name="Powell J.R."/>
            <person name="Prohaska S."/>
            <person name="Pruitt K."/>
            <person name="Puig M."/>
            <person name="Quesneville H."/>
            <person name="Ram K.R."/>
            <person name="Rand D."/>
            <person name="Rasmussen M.D."/>
            <person name="Reed L.K."/>
            <person name="Reenan R."/>
            <person name="Reily A."/>
            <person name="Remington K.A."/>
            <person name="Rieger T.T."/>
            <person name="Ritchie M.G."/>
            <person name="Robin C."/>
            <person name="Rogers Y.H."/>
            <person name="Rohde C."/>
            <person name="Rozas J."/>
            <person name="Rubenfield M.J."/>
            <person name="Ruiz A."/>
            <person name="Russo S."/>
            <person name="Salzberg S.L."/>
            <person name="Sanchez-Gracia A."/>
            <person name="Saranga D.J."/>
            <person name="Sato H."/>
            <person name="Schaeffer S.W."/>
            <person name="Schatz M.C."/>
            <person name="Schlenke T."/>
            <person name="Schwartz R."/>
            <person name="Segarra C."/>
            <person name="Singh R.S."/>
            <person name="Sirot L."/>
            <person name="Sirota M."/>
            <person name="Sisneros N.B."/>
            <person name="Smith C.D."/>
            <person name="Smith T.F."/>
            <person name="Spieth J."/>
            <person name="Stage D.E."/>
            <person name="Stark A."/>
            <person name="Stephan W."/>
            <person name="Strausberg R.L."/>
            <person name="Strempel S."/>
            <person name="Sturgill D."/>
            <person name="Sutton G."/>
            <person name="Sutton G.G."/>
            <person name="Tao W."/>
            <person name="Teichmann S."/>
            <person name="Tobari Y.N."/>
            <person name="Tomimura Y."/>
            <person name="Tsolas J.M."/>
            <person name="Valente V.L."/>
            <person name="Venter E."/>
            <person name="Venter J.C."/>
            <person name="Vicario S."/>
            <person name="Vieira F.G."/>
            <person name="Vilella A.J."/>
            <person name="Villasante A."/>
            <person name="Walenz B."/>
            <person name="Wang J."/>
            <person name="Wasserman M."/>
            <person name="Watts T."/>
            <person name="Wilson D."/>
            <person name="Wilson R.K."/>
            <person name="Wing R.A."/>
            <person name="Wolfner M.F."/>
            <person name="Wong A."/>
            <person name="Wong G.K."/>
            <person name="Wu C.I."/>
            <person name="Wu G."/>
            <person name="Yamamoto D."/>
            <person name="Yang H.P."/>
            <person name="Yang S.P."/>
            <person name="Yorke J.A."/>
            <person name="Yoshida K."/>
            <person name="Zdobnov E."/>
            <person name="Zhang P."/>
            <person name="Zhang Y."/>
            <person name="Zimin A.V."/>
            <person name="Baldwin J."/>
            <person name="Abdouelleil A."/>
            <person name="Abdulkadir J."/>
            <person name="Abebe A."/>
            <person name="Abera B."/>
            <person name="Abreu J."/>
            <person name="Acer S.C."/>
            <person name="Aftuck L."/>
            <person name="Alexander A."/>
            <person name="An P."/>
            <person name="Anderson E."/>
            <person name="Anderson S."/>
            <person name="Arachi H."/>
            <person name="Azer M."/>
            <person name="Bachantsang P."/>
            <person name="Barry A."/>
            <person name="Bayul T."/>
            <person name="Berlin A."/>
            <person name="Bessette D."/>
            <person name="Bloom T."/>
            <person name="Blye J."/>
            <person name="Boguslavskiy L."/>
            <person name="Bonnet C."/>
            <person name="Boukhgalter B."/>
            <person name="Bourzgui I."/>
            <person name="Brown A."/>
            <person name="Cahill P."/>
            <person name="Channer S."/>
            <person name="Cheshatsang Y."/>
            <person name="Chuda L."/>
            <person name="Citroen M."/>
            <person name="Collymore A."/>
            <person name="Cooke P."/>
            <person name="Costello M."/>
            <person name="D'Aco K."/>
            <person name="Daza R."/>
            <person name="De Haan G."/>
            <person name="DeGray S."/>
            <person name="DeMaso C."/>
            <person name="Dhargay N."/>
            <person name="Dooley K."/>
            <person name="Dooley E."/>
            <person name="Doricent M."/>
            <person name="Dorje P."/>
            <person name="Dorjee K."/>
            <person name="Dupes A."/>
            <person name="Elong R."/>
            <person name="Falk J."/>
            <person name="Farina A."/>
            <person name="Faro S."/>
            <person name="Ferguson D."/>
            <person name="Fisher S."/>
            <person name="Foley C.D."/>
            <person name="Franke A."/>
            <person name="Friedrich D."/>
            <person name="Gadbois L."/>
            <person name="Gearin G."/>
            <person name="Gearin C.R."/>
            <person name="Giannoukos G."/>
            <person name="Goode T."/>
            <person name="Graham J."/>
            <person name="Grandbois E."/>
            <person name="Grewal S."/>
            <person name="Gyaltsen K."/>
            <person name="Hafez N."/>
            <person name="Hagos B."/>
            <person name="Hall J."/>
            <person name="Henson C."/>
            <person name="Hollinger A."/>
            <person name="Honan T."/>
            <person name="Huard M.D."/>
            <person name="Hughes L."/>
            <person name="Hurhula B."/>
            <person name="Husby M.E."/>
            <person name="Kamat A."/>
            <person name="Kanga B."/>
            <person name="Kashin S."/>
            <person name="Khazanovich D."/>
            <person name="Kisner P."/>
            <person name="Lance K."/>
            <person name="Lara M."/>
            <person name="Lee W."/>
            <person name="Lennon N."/>
            <person name="Letendre F."/>
            <person name="LeVine R."/>
            <person name="Lipovsky A."/>
            <person name="Liu X."/>
            <person name="Liu J."/>
            <person name="Liu S."/>
            <person name="Lokyitsang T."/>
            <person name="Lokyitsang Y."/>
            <person name="Lubonja R."/>
            <person name="Lui A."/>
            <person name="MacDonald P."/>
            <person name="Magnisalis V."/>
            <person name="Maru K."/>
            <person name="Matthews C."/>
            <person name="McCusker W."/>
            <person name="McDonough S."/>
            <person name="Mehta T."/>
            <person name="Meldrim J."/>
            <person name="Meneus L."/>
            <person name="Mihai O."/>
            <person name="Mihalev A."/>
            <person name="Mihova T."/>
            <person name="Mittelman R."/>
            <person name="Mlenga V."/>
            <person name="Montmayeur A."/>
            <person name="Mulrain L."/>
            <person name="Navidi A."/>
            <person name="Naylor J."/>
            <person name="Negash T."/>
            <person name="Nguyen T."/>
            <person name="Nguyen N."/>
            <person name="Nicol R."/>
            <person name="Norbu C."/>
            <person name="Norbu N."/>
            <person name="Novod N."/>
            <person name="O'Neill B."/>
            <person name="Osman S."/>
            <person name="Markiewicz E."/>
            <person name="Oyono O.L."/>
            <person name="Patti C."/>
            <person name="Phunkhang P."/>
            <person name="Pierre F."/>
            <person name="Priest M."/>
            <person name="Raghuraman S."/>
            <person name="Rege F."/>
            <person name="Reyes R."/>
            <person name="Rise C."/>
            <person name="Rogov P."/>
            <person name="Ross K."/>
            <person name="Ryan E."/>
            <person name="Settipalli S."/>
            <person name="Shea T."/>
            <person name="Sherpa N."/>
            <person name="Shi L."/>
            <person name="Shih D."/>
            <person name="Sparrow T."/>
            <person name="Spaulding J."/>
            <person name="Stalker J."/>
            <person name="Stange-Thomann N."/>
            <person name="Stavropoulos S."/>
            <person name="Stone C."/>
            <person name="Strader C."/>
            <person name="Tesfaye S."/>
            <person name="Thomson T."/>
            <person name="Thoulutsang Y."/>
            <person name="Thoulutsang D."/>
            <person name="Topham K."/>
            <person name="Topping I."/>
            <person name="Tsamla T."/>
            <person name="Vassiliev H."/>
            <person name="Vo A."/>
            <person name="Wangchuk T."/>
            <person name="Wangdi T."/>
            <person name="Weiand M."/>
            <person name="Wilkinson J."/>
            <person name="Wilson A."/>
            <person name="Yadav S."/>
            <person name="Young G."/>
            <person name="Yu Q."/>
            <person name="Zembek L."/>
            <person name="Zhong D."/>
            <person name="Zimmer A."/>
            <person name="Zwirko Z."/>
            <person name="Jaffe D.B."/>
            <person name="Alvarez P."/>
            <person name="Brockman W."/>
            <person name="Butler J."/>
            <person name="Chin C."/>
            <person name="Gnerre S."/>
            <person name="Grabherr M."/>
            <person name="Kleber M."/>
            <person name="Mauceli E."/>
            <person name="MacCallum I."/>
        </authorList>
    </citation>
    <scope>NUCLEOTIDE SEQUENCE [LARGE SCALE GENOMIC DNA]</scope>
    <source>
        <strain evidence="3">Tucson 15010-1051.87</strain>
    </source>
</reference>
<name>B4LER4_DROVI</name>
<dbReference type="Pfam" id="PF15960">
    <property type="entry name" value="DUF4763"/>
    <property type="match status" value="1"/>
</dbReference>
<proteinExistence type="predicted"/>
<dbReference type="KEGG" id="dvi:6623815"/>